<dbReference type="RefSeq" id="WP_182951772.1">
    <property type="nucleotide sequence ID" value="NZ_JAOCFT010000008.1"/>
</dbReference>
<accession>A0AA42VHE4</accession>
<protein>
    <recommendedName>
        <fullName evidence="3">Molecular chaperone GroEL</fullName>
    </recommendedName>
</protein>
<dbReference type="Proteomes" id="UP001160758">
    <property type="component" value="Unassembled WGS sequence"/>
</dbReference>
<proteinExistence type="predicted"/>
<organism evidence="1 2">
    <name type="scientific">Aeromonas caviae</name>
    <name type="common">Aeromonas punctata</name>
    <dbReference type="NCBI Taxonomy" id="648"/>
    <lineage>
        <taxon>Bacteria</taxon>
        <taxon>Pseudomonadati</taxon>
        <taxon>Pseudomonadota</taxon>
        <taxon>Gammaproteobacteria</taxon>
        <taxon>Aeromonadales</taxon>
        <taxon>Aeromonadaceae</taxon>
        <taxon>Aeromonas</taxon>
    </lineage>
</organism>
<reference evidence="1" key="1">
    <citation type="submission" date="2022-09" db="EMBL/GenBank/DDBJ databases">
        <title>Intensive care unit water sources are persistently colonized with multi-drug resistant bacteria and are the site of extensive horizontal gene transfer of antibiotic resistance genes.</title>
        <authorList>
            <person name="Diorio-Toth L."/>
        </authorList>
    </citation>
    <scope>NUCLEOTIDE SEQUENCE</scope>
    <source>
        <strain evidence="1">GD03796</strain>
    </source>
</reference>
<name>A0AA42VHE4_AERCA</name>
<evidence type="ECO:0000313" key="2">
    <source>
        <dbReference type="Proteomes" id="UP001160758"/>
    </source>
</evidence>
<comment type="caution">
    <text evidence="1">The sequence shown here is derived from an EMBL/GenBank/DDBJ whole genome shotgun (WGS) entry which is preliminary data.</text>
</comment>
<gene>
    <name evidence="1" type="ORF">N5I07_24620</name>
</gene>
<dbReference type="AlphaFoldDB" id="A0AA42VHE4"/>
<evidence type="ECO:0000313" key="1">
    <source>
        <dbReference type="EMBL" id="MDH1900669.1"/>
    </source>
</evidence>
<evidence type="ECO:0008006" key="3">
    <source>
        <dbReference type="Google" id="ProtNLM"/>
    </source>
</evidence>
<dbReference type="EMBL" id="JAOCFT010000008">
    <property type="protein sequence ID" value="MDH1900669.1"/>
    <property type="molecule type" value="Genomic_DNA"/>
</dbReference>
<sequence length="80" mass="8954">MAKKLINLDDLGAGAPLKEVSTVTDRNRGKIPTKAKNIQNMPLEFFTRHAALREQGNTSLLFTPYIIEAVRKALEEDEQS</sequence>